<evidence type="ECO:0000259" key="1">
    <source>
        <dbReference type="Pfam" id="PF03372"/>
    </source>
</evidence>
<organism evidence="2 3">
    <name type="scientific">Parendozoicomonas callyspongiae</name>
    <dbReference type="NCBI Taxonomy" id="2942213"/>
    <lineage>
        <taxon>Bacteria</taxon>
        <taxon>Pseudomonadati</taxon>
        <taxon>Pseudomonadota</taxon>
        <taxon>Gammaproteobacteria</taxon>
        <taxon>Oceanospirillales</taxon>
        <taxon>Endozoicomonadaceae</taxon>
        <taxon>Parendozoicomonas</taxon>
    </lineage>
</organism>
<dbReference type="CDD" id="cd10283">
    <property type="entry name" value="MnuA_DNase1-like"/>
    <property type="match status" value="1"/>
</dbReference>
<dbReference type="InterPro" id="IPR005135">
    <property type="entry name" value="Endo/exonuclease/phosphatase"/>
</dbReference>
<keyword evidence="2" id="KW-0378">Hydrolase</keyword>
<sequence>MHHGSLSLPTARKLQYLRQRIKEAGIPPSKLDENLIIGTWNIREFGKSPRRDDAIHLIAEIMGQFDVLAITELRDNLEDLERVRKLLGPYYKVVFSDYRNDAAGFQERIAYLYDKRAVEFTGLAAEADPMRVKGIDGEYQQVSPDWWRSPYMASFRAGNFDFVMLTAHIRWSGGVRARAKALKQLADWVEERRSSEFLVDRDFIVLGDFNIPSRRSSAYKAITSGSLQIPPALLSVQGTNLTEKATYDQILHSPTRYERFTGKGGVIRFYKESHKELYPDLSLGKFKNQLSDHLPLWLEVDTWIDDELLEKVLLQDE</sequence>
<name>A0ABT0PI75_9GAMM</name>
<dbReference type="InterPro" id="IPR036691">
    <property type="entry name" value="Endo/exonu/phosph_ase_sf"/>
</dbReference>
<keyword evidence="2" id="KW-0255">Endonuclease</keyword>
<dbReference type="SUPFAM" id="SSF56219">
    <property type="entry name" value="DNase I-like"/>
    <property type="match status" value="1"/>
</dbReference>
<dbReference type="Gene3D" id="3.60.10.10">
    <property type="entry name" value="Endonuclease/exonuclease/phosphatase"/>
    <property type="match status" value="1"/>
</dbReference>
<evidence type="ECO:0000313" key="2">
    <source>
        <dbReference type="EMBL" id="MCL6271085.1"/>
    </source>
</evidence>
<accession>A0ABT0PI75</accession>
<gene>
    <name evidence="2" type="ORF">M3P05_14240</name>
</gene>
<dbReference type="PANTHER" id="PTHR11371:SF31">
    <property type="entry name" value="EXTRACELLULAR NUCLEASE"/>
    <property type="match status" value="1"/>
</dbReference>
<dbReference type="GO" id="GO:0004519">
    <property type="term" value="F:endonuclease activity"/>
    <property type="evidence" value="ECO:0007669"/>
    <property type="project" value="UniProtKB-KW"/>
</dbReference>
<dbReference type="Proteomes" id="UP001203338">
    <property type="component" value="Unassembled WGS sequence"/>
</dbReference>
<keyword evidence="3" id="KW-1185">Reference proteome</keyword>
<feature type="domain" description="Endonuclease/exonuclease/phosphatase" evidence="1">
    <location>
        <begin position="38"/>
        <end position="257"/>
    </location>
</feature>
<dbReference type="PANTHER" id="PTHR11371">
    <property type="entry name" value="DEOXYRIBONUCLEASE"/>
    <property type="match status" value="1"/>
</dbReference>
<evidence type="ECO:0000313" key="3">
    <source>
        <dbReference type="Proteomes" id="UP001203338"/>
    </source>
</evidence>
<dbReference type="EMBL" id="JAMFLX010000020">
    <property type="protein sequence ID" value="MCL6271085.1"/>
    <property type="molecule type" value="Genomic_DNA"/>
</dbReference>
<reference evidence="2 3" key="1">
    <citation type="submission" date="2022-05" db="EMBL/GenBank/DDBJ databases">
        <authorList>
            <person name="Park J.-S."/>
        </authorList>
    </citation>
    <scope>NUCLEOTIDE SEQUENCE [LARGE SCALE GENOMIC DNA]</scope>
    <source>
        <strain evidence="2 3">2012CJ34-2</strain>
    </source>
</reference>
<protein>
    <submittedName>
        <fullName evidence="2">Endonuclease/exonuclease/phosphatase family protein</fullName>
    </submittedName>
</protein>
<keyword evidence="2" id="KW-0540">Nuclease</keyword>
<dbReference type="Pfam" id="PF03372">
    <property type="entry name" value="Exo_endo_phos"/>
    <property type="match status" value="1"/>
</dbReference>
<proteinExistence type="predicted"/>
<comment type="caution">
    <text evidence="2">The sequence shown here is derived from an EMBL/GenBank/DDBJ whole genome shotgun (WGS) entry which is preliminary data.</text>
</comment>
<dbReference type="RefSeq" id="WP_249700422.1">
    <property type="nucleotide sequence ID" value="NZ_JAMFLX010000020.1"/>
</dbReference>